<dbReference type="InParanoid" id="F6ZGC5"/>
<keyword evidence="5" id="KW-1185">Reference proteome</keyword>
<dbReference type="GeneTree" id="ENSGT00580000082181"/>
<protein>
    <recommendedName>
        <fullName evidence="3">Sushi domain-containing protein</fullName>
    </recommendedName>
</protein>
<feature type="signal peptide" evidence="2">
    <location>
        <begin position="1"/>
        <end position="20"/>
    </location>
</feature>
<dbReference type="Ensembl" id="ENSCINT00000000566.3">
    <property type="protein sequence ID" value="ENSCINP00000000566.3"/>
    <property type="gene ID" value="ENSCING00000000304.3"/>
</dbReference>
<dbReference type="Gene3D" id="2.10.70.10">
    <property type="entry name" value="Complement Module, domain 1"/>
    <property type="match status" value="1"/>
</dbReference>
<evidence type="ECO:0000313" key="4">
    <source>
        <dbReference type="Ensembl" id="ENSCINP00000000566.3"/>
    </source>
</evidence>
<reference evidence="5" key="1">
    <citation type="journal article" date="2002" name="Science">
        <title>The draft genome of Ciona intestinalis: insights into chordate and vertebrate origins.</title>
        <authorList>
            <person name="Dehal P."/>
            <person name="Satou Y."/>
            <person name="Campbell R.K."/>
            <person name="Chapman J."/>
            <person name="Degnan B."/>
            <person name="De Tomaso A."/>
            <person name="Davidson B."/>
            <person name="Di Gregorio A."/>
            <person name="Gelpke M."/>
            <person name="Goodstein D.M."/>
            <person name="Harafuji N."/>
            <person name="Hastings K.E."/>
            <person name="Ho I."/>
            <person name="Hotta K."/>
            <person name="Huang W."/>
            <person name="Kawashima T."/>
            <person name="Lemaire P."/>
            <person name="Martinez D."/>
            <person name="Meinertzhagen I.A."/>
            <person name="Necula S."/>
            <person name="Nonaka M."/>
            <person name="Putnam N."/>
            <person name="Rash S."/>
            <person name="Saiga H."/>
            <person name="Satake M."/>
            <person name="Terry A."/>
            <person name="Yamada L."/>
            <person name="Wang H.G."/>
            <person name="Awazu S."/>
            <person name="Azumi K."/>
            <person name="Boore J."/>
            <person name="Branno M."/>
            <person name="Chin-Bow S."/>
            <person name="DeSantis R."/>
            <person name="Doyle S."/>
            <person name="Francino P."/>
            <person name="Keys D.N."/>
            <person name="Haga S."/>
            <person name="Hayashi H."/>
            <person name="Hino K."/>
            <person name="Imai K.S."/>
            <person name="Inaba K."/>
            <person name="Kano S."/>
            <person name="Kobayashi K."/>
            <person name="Kobayashi M."/>
            <person name="Lee B.I."/>
            <person name="Makabe K.W."/>
            <person name="Manohar C."/>
            <person name="Matassi G."/>
            <person name="Medina M."/>
            <person name="Mochizuki Y."/>
            <person name="Mount S."/>
            <person name="Morishita T."/>
            <person name="Miura S."/>
            <person name="Nakayama A."/>
            <person name="Nishizaka S."/>
            <person name="Nomoto H."/>
            <person name="Ohta F."/>
            <person name="Oishi K."/>
            <person name="Rigoutsos I."/>
            <person name="Sano M."/>
            <person name="Sasaki A."/>
            <person name="Sasakura Y."/>
            <person name="Shoguchi E."/>
            <person name="Shin-i T."/>
            <person name="Spagnuolo A."/>
            <person name="Stainier D."/>
            <person name="Suzuki M.M."/>
            <person name="Tassy O."/>
            <person name="Takatori N."/>
            <person name="Tokuoka M."/>
            <person name="Yagi K."/>
            <person name="Yoshizaki F."/>
            <person name="Wada S."/>
            <person name="Zhang C."/>
            <person name="Hyatt P.D."/>
            <person name="Larimer F."/>
            <person name="Detter C."/>
            <person name="Doggett N."/>
            <person name="Glavina T."/>
            <person name="Hawkins T."/>
            <person name="Richardson P."/>
            <person name="Lucas S."/>
            <person name="Kohara Y."/>
            <person name="Levine M."/>
            <person name="Satoh N."/>
            <person name="Rokhsar D.S."/>
        </authorList>
    </citation>
    <scope>NUCLEOTIDE SEQUENCE [LARGE SCALE GENOMIC DNA]</scope>
</reference>
<reference evidence="4" key="3">
    <citation type="submission" date="2025-09" db="UniProtKB">
        <authorList>
            <consortium name="Ensembl"/>
        </authorList>
    </citation>
    <scope>IDENTIFICATION</scope>
</reference>
<feature type="chain" id="PRO_5003352331" description="Sushi domain-containing protein" evidence="2">
    <location>
        <begin position="21"/>
        <end position="226"/>
    </location>
</feature>
<feature type="domain" description="Sushi" evidence="3">
    <location>
        <begin position="129"/>
        <end position="191"/>
    </location>
</feature>
<dbReference type="HOGENOM" id="CLU_1227195_0_0_1"/>
<accession>F6ZGC5</accession>
<proteinExistence type="predicted"/>
<evidence type="ECO:0000256" key="1">
    <source>
        <dbReference type="ARBA" id="ARBA00023157"/>
    </source>
</evidence>
<dbReference type="SMART" id="SM00032">
    <property type="entry name" value="CCP"/>
    <property type="match status" value="1"/>
</dbReference>
<dbReference type="SUPFAM" id="SSF57535">
    <property type="entry name" value="Complement control module/SCR domain"/>
    <property type="match status" value="1"/>
</dbReference>
<evidence type="ECO:0000256" key="2">
    <source>
        <dbReference type="SAM" id="SignalP"/>
    </source>
</evidence>
<keyword evidence="1" id="KW-1015">Disulfide bond</keyword>
<dbReference type="Pfam" id="PF00084">
    <property type="entry name" value="Sushi"/>
    <property type="match status" value="1"/>
</dbReference>
<dbReference type="InterPro" id="IPR035976">
    <property type="entry name" value="Sushi/SCR/CCP_sf"/>
</dbReference>
<sequence length="226" mass="24634">MTTFLKISVLAIFAISMVAGQGGLRKCWFCENARNFLDCLDRGRQITCKQPIDVCYAEFQSTTLTMGCKENSRTQSCTVQVGQNPTQCRVPFRTTASHTPNRCTCCCDEDYCNQAFDNPCMEITELPECTPVPAPGNGTKSCTNPDDNLIPGTECWFECNSGFYAEGPTHTTCELNSARTGASFTNRGPRCIPLCPQNAVLDVVFAIEISTSASSVQTLKEISAAV</sequence>
<reference evidence="4" key="2">
    <citation type="submission" date="2025-08" db="UniProtKB">
        <authorList>
            <consortium name="Ensembl"/>
        </authorList>
    </citation>
    <scope>IDENTIFICATION</scope>
</reference>
<evidence type="ECO:0000313" key="5">
    <source>
        <dbReference type="Proteomes" id="UP000008144"/>
    </source>
</evidence>
<dbReference type="InterPro" id="IPR000436">
    <property type="entry name" value="Sushi_SCR_CCP_dom"/>
</dbReference>
<dbReference type="Proteomes" id="UP000008144">
    <property type="component" value="Unassembled WGS sequence"/>
</dbReference>
<keyword evidence="2" id="KW-0732">Signal</keyword>
<organism evidence="4 5">
    <name type="scientific">Ciona intestinalis</name>
    <name type="common">Transparent sea squirt</name>
    <name type="synonym">Ascidia intestinalis</name>
    <dbReference type="NCBI Taxonomy" id="7719"/>
    <lineage>
        <taxon>Eukaryota</taxon>
        <taxon>Metazoa</taxon>
        <taxon>Chordata</taxon>
        <taxon>Tunicata</taxon>
        <taxon>Ascidiacea</taxon>
        <taxon>Phlebobranchia</taxon>
        <taxon>Cionidae</taxon>
        <taxon>Ciona</taxon>
    </lineage>
</organism>
<dbReference type="AlphaFoldDB" id="F6ZGC5"/>
<dbReference type="CDD" id="cd00033">
    <property type="entry name" value="CCP"/>
    <property type="match status" value="1"/>
</dbReference>
<evidence type="ECO:0000259" key="3">
    <source>
        <dbReference type="SMART" id="SM00032"/>
    </source>
</evidence>
<name>F6ZGC5_CIOIN</name>